<dbReference type="PANTHER" id="PTHR34975:SF2">
    <property type="entry name" value="SPORE GERMINATION PROTEIN A2"/>
    <property type="match status" value="1"/>
</dbReference>
<proteinExistence type="inferred from homology"/>
<evidence type="ECO:0000256" key="2">
    <source>
        <dbReference type="ARBA" id="ARBA00007998"/>
    </source>
</evidence>
<evidence type="ECO:0000256" key="5">
    <source>
        <dbReference type="ARBA" id="ARBA00022692"/>
    </source>
</evidence>
<evidence type="ECO:0000256" key="1">
    <source>
        <dbReference type="ARBA" id="ARBA00004141"/>
    </source>
</evidence>
<dbReference type="EMBL" id="MDKC01000033">
    <property type="protein sequence ID" value="ODG90814.1"/>
    <property type="molecule type" value="Genomic_DNA"/>
</dbReference>
<evidence type="ECO:0000256" key="7">
    <source>
        <dbReference type="ARBA" id="ARBA00023136"/>
    </source>
</evidence>
<reference evidence="9 10" key="1">
    <citation type="submission" date="2016-07" db="EMBL/GenBank/DDBJ databases">
        <authorList>
            <person name="Townsley L."/>
            <person name="Shank E.A."/>
        </authorList>
    </citation>
    <scope>NUCLEOTIDE SEQUENCE [LARGE SCALE GENOMIC DNA]</scope>
    <source>
        <strain evidence="9 10">CH01</strain>
    </source>
</reference>
<dbReference type="PANTHER" id="PTHR34975">
    <property type="entry name" value="SPORE GERMINATION PROTEIN A2"/>
    <property type="match status" value="1"/>
</dbReference>
<keyword evidence="7 8" id="KW-0472">Membrane</keyword>
<feature type="transmembrane region" description="Helical" evidence="8">
    <location>
        <begin position="217"/>
        <end position="240"/>
    </location>
</feature>
<gene>
    <name evidence="9" type="ORF">BED47_10210</name>
</gene>
<evidence type="ECO:0000313" key="9">
    <source>
        <dbReference type="EMBL" id="ODG90814.1"/>
    </source>
</evidence>
<feature type="transmembrane region" description="Helical" evidence="8">
    <location>
        <begin position="271"/>
        <end position="295"/>
    </location>
</feature>
<protein>
    <submittedName>
        <fullName evidence="9">Uncharacterized protein</fullName>
    </submittedName>
</protein>
<name>A0ABX2ZND1_9BACI</name>
<feature type="transmembrane region" description="Helical" evidence="8">
    <location>
        <begin position="108"/>
        <end position="132"/>
    </location>
</feature>
<dbReference type="Pfam" id="PF03845">
    <property type="entry name" value="Spore_permease"/>
    <property type="match status" value="1"/>
</dbReference>
<accession>A0ABX2ZND1</accession>
<evidence type="ECO:0000256" key="3">
    <source>
        <dbReference type="ARBA" id="ARBA00022448"/>
    </source>
</evidence>
<sequence length="373" mass="41804">MNRKLNISGFQFFCMIFMFGVGASPPLEIFARAKQDGWISLLIGLISACIIFAVYIKLYSLFPELPLTKYIQIILGKYVGKILALLYILYFIYIAARALRDFEDLLTITLYNASSLISIGLIMVLLIMYAISKGLETFARSCEFIFVMIMFLTVIFIGFEIISKLIKIDNLRPVLENGWTPVLKAAFPISLTIPFGEIVTFTMIMPHLTKQNLAIKVGIPALLFSGLVLTLFAVLNTAILGPSVIERTTYPLLTSVSYINIADFIQRLDTFIVVISVCNAFVKITIYFYCAVSGAADLFNIKKSDQLVYPIGMITVLTSLWVASSFLEHHLEGIHLVPYLLHIPLQIIIPVSLLLVVLIQGKLKSNKDDLNYN</sequence>
<keyword evidence="6 8" id="KW-1133">Transmembrane helix</keyword>
<feature type="transmembrane region" description="Helical" evidence="8">
    <location>
        <begin position="78"/>
        <end position="96"/>
    </location>
</feature>
<keyword evidence="4" id="KW-0309">Germination</keyword>
<feature type="transmembrane region" description="Helical" evidence="8">
    <location>
        <begin position="37"/>
        <end position="58"/>
    </location>
</feature>
<evidence type="ECO:0000313" key="10">
    <source>
        <dbReference type="Proteomes" id="UP000094580"/>
    </source>
</evidence>
<feature type="transmembrane region" description="Helical" evidence="8">
    <location>
        <begin position="12"/>
        <end position="31"/>
    </location>
</feature>
<keyword evidence="5 8" id="KW-0812">Transmembrane</keyword>
<keyword evidence="10" id="KW-1185">Reference proteome</keyword>
<organism evidence="9 10">
    <name type="scientific">Gottfriedia luciferensis</name>
    <dbReference type="NCBI Taxonomy" id="178774"/>
    <lineage>
        <taxon>Bacteria</taxon>
        <taxon>Bacillati</taxon>
        <taxon>Bacillota</taxon>
        <taxon>Bacilli</taxon>
        <taxon>Bacillales</taxon>
        <taxon>Bacillaceae</taxon>
        <taxon>Gottfriedia</taxon>
    </lineage>
</organism>
<dbReference type="Proteomes" id="UP000094580">
    <property type="component" value="Unassembled WGS sequence"/>
</dbReference>
<dbReference type="RefSeq" id="WP_069034678.1">
    <property type="nucleotide sequence ID" value="NZ_MDKC01000033.1"/>
</dbReference>
<comment type="caution">
    <text evidence="9">The sequence shown here is derived from an EMBL/GenBank/DDBJ whole genome shotgun (WGS) entry which is preliminary data.</text>
</comment>
<dbReference type="InterPro" id="IPR004761">
    <property type="entry name" value="Spore_GerAB"/>
</dbReference>
<evidence type="ECO:0000256" key="6">
    <source>
        <dbReference type="ARBA" id="ARBA00022989"/>
    </source>
</evidence>
<dbReference type="NCBIfam" id="TIGR00912">
    <property type="entry name" value="2A0309"/>
    <property type="match status" value="1"/>
</dbReference>
<feature type="transmembrane region" description="Helical" evidence="8">
    <location>
        <begin position="144"/>
        <end position="166"/>
    </location>
</feature>
<evidence type="ECO:0000256" key="8">
    <source>
        <dbReference type="SAM" id="Phobius"/>
    </source>
</evidence>
<feature type="transmembrane region" description="Helical" evidence="8">
    <location>
        <begin position="186"/>
        <end position="205"/>
    </location>
</feature>
<evidence type="ECO:0000256" key="4">
    <source>
        <dbReference type="ARBA" id="ARBA00022544"/>
    </source>
</evidence>
<feature type="transmembrane region" description="Helical" evidence="8">
    <location>
        <begin position="339"/>
        <end position="359"/>
    </location>
</feature>
<feature type="transmembrane region" description="Helical" evidence="8">
    <location>
        <begin position="307"/>
        <end position="327"/>
    </location>
</feature>
<comment type="similarity">
    <text evidence="2">Belongs to the amino acid-polyamine-organocation (APC) superfamily. Spore germination protein (SGP) (TC 2.A.3.9) family.</text>
</comment>
<keyword evidence="3" id="KW-0813">Transport</keyword>
<comment type="subcellular location">
    <subcellularLocation>
        <location evidence="1">Membrane</location>
        <topology evidence="1">Multi-pass membrane protein</topology>
    </subcellularLocation>
</comment>